<name>A0A4P7SGY1_9CELL</name>
<dbReference type="RefSeq" id="WP_135972269.1">
    <property type="nucleotide sequence ID" value="NZ_CP039291.1"/>
</dbReference>
<evidence type="ECO:0000259" key="1">
    <source>
        <dbReference type="Pfam" id="PF01636"/>
    </source>
</evidence>
<dbReference type="EMBL" id="CP039291">
    <property type="protein sequence ID" value="QCB92346.1"/>
    <property type="molecule type" value="Genomic_DNA"/>
</dbReference>
<dbReference type="Gene3D" id="3.90.1200.10">
    <property type="match status" value="1"/>
</dbReference>
<dbReference type="Proteomes" id="UP000296469">
    <property type="component" value="Chromosome"/>
</dbReference>
<dbReference type="PANTHER" id="PTHR21310:SF42">
    <property type="entry name" value="BIFUNCTIONAL AAC_APH"/>
    <property type="match status" value="1"/>
</dbReference>
<sequence length="300" mass="31425">MTAPHDEVPIDAGVVAALLTEQHPDLAALPVGQRYSGYDMAMFRLGDHLAVRLPRRAASVGSIEAEIRWVRALGARWTFPTQRVVRVGAPGDVYPWPWAVVTWLPGVPAAERPLDVPGGEALGRALAEVHAPVGEDAPYNSEQSVPLASREAGLLTALDAVEAAAPGRGLQLDRALADRTWAEAIAAPVDLPRSWIHADLHPFNLLSDRGRLAGIIDWADIAGGDPATDLGFLWLSLPARGVSAALEAYGGVSAATLARARGTALAMAAGWATWTGADTVGFGWRALGELGVVRAGDGVG</sequence>
<protein>
    <submittedName>
        <fullName evidence="2">Phosphotransferase</fullName>
    </submittedName>
</protein>
<gene>
    <name evidence="2" type="ORF">E5225_01010</name>
</gene>
<dbReference type="InterPro" id="IPR051678">
    <property type="entry name" value="AGP_Transferase"/>
</dbReference>
<dbReference type="Gene3D" id="3.30.200.20">
    <property type="entry name" value="Phosphorylase Kinase, domain 1"/>
    <property type="match status" value="1"/>
</dbReference>
<dbReference type="SUPFAM" id="SSF56112">
    <property type="entry name" value="Protein kinase-like (PK-like)"/>
    <property type="match status" value="1"/>
</dbReference>
<dbReference type="OrthoDB" id="9797603at2"/>
<dbReference type="InterPro" id="IPR011009">
    <property type="entry name" value="Kinase-like_dom_sf"/>
</dbReference>
<evidence type="ECO:0000313" key="3">
    <source>
        <dbReference type="Proteomes" id="UP000296469"/>
    </source>
</evidence>
<keyword evidence="3" id="KW-1185">Reference proteome</keyword>
<accession>A0A4P7SGY1</accession>
<dbReference type="KEGG" id="celz:E5225_01010"/>
<dbReference type="GO" id="GO:0016740">
    <property type="term" value="F:transferase activity"/>
    <property type="evidence" value="ECO:0007669"/>
    <property type="project" value="UniProtKB-KW"/>
</dbReference>
<organism evidence="2 3">
    <name type="scientific">Cellulomonas shaoxiangyii</name>
    <dbReference type="NCBI Taxonomy" id="2566013"/>
    <lineage>
        <taxon>Bacteria</taxon>
        <taxon>Bacillati</taxon>
        <taxon>Actinomycetota</taxon>
        <taxon>Actinomycetes</taxon>
        <taxon>Micrococcales</taxon>
        <taxon>Cellulomonadaceae</taxon>
        <taxon>Cellulomonas</taxon>
    </lineage>
</organism>
<evidence type="ECO:0000313" key="2">
    <source>
        <dbReference type="EMBL" id="QCB92346.1"/>
    </source>
</evidence>
<dbReference type="PANTHER" id="PTHR21310">
    <property type="entry name" value="AMINOGLYCOSIDE PHOSPHOTRANSFERASE-RELATED-RELATED"/>
    <property type="match status" value="1"/>
</dbReference>
<proteinExistence type="predicted"/>
<feature type="domain" description="Aminoglycoside phosphotransferase" evidence="1">
    <location>
        <begin position="36"/>
        <end position="261"/>
    </location>
</feature>
<dbReference type="AlphaFoldDB" id="A0A4P7SGY1"/>
<dbReference type="InterPro" id="IPR002575">
    <property type="entry name" value="Aminoglycoside_PTrfase"/>
</dbReference>
<keyword evidence="2" id="KW-0808">Transferase</keyword>
<reference evidence="2 3" key="1">
    <citation type="submission" date="2019-04" db="EMBL/GenBank/DDBJ databases">
        <title>Isolation and identification of Cellulomonas shaoxiangyii sp. Nov. isolated from feces of the Tibetan antelopes (Pantholops hodgsonii) in the Qinghai-Tibet plateau of China.</title>
        <authorList>
            <person name="Tian Z."/>
        </authorList>
    </citation>
    <scope>NUCLEOTIDE SEQUENCE [LARGE SCALE GENOMIC DNA]</scope>
    <source>
        <strain evidence="2 3">Z28</strain>
    </source>
</reference>
<dbReference type="Pfam" id="PF01636">
    <property type="entry name" value="APH"/>
    <property type="match status" value="1"/>
</dbReference>